<evidence type="ECO:0000313" key="1">
    <source>
        <dbReference type="EMBL" id="OGF21231.1"/>
    </source>
</evidence>
<dbReference type="Gene3D" id="1.10.530.10">
    <property type="match status" value="1"/>
</dbReference>
<dbReference type="EMBL" id="MFGA01000010">
    <property type="protein sequence ID" value="OGF21231.1"/>
    <property type="molecule type" value="Genomic_DNA"/>
</dbReference>
<reference evidence="1 2" key="1">
    <citation type="journal article" date="2016" name="Nat. Commun.">
        <title>Thousands of microbial genomes shed light on interconnected biogeochemical processes in an aquifer system.</title>
        <authorList>
            <person name="Anantharaman K."/>
            <person name="Brown C.T."/>
            <person name="Hug L.A."/>
            <person name="Sharon I."/>
            <person name="Castelle C.J."/>
            <person name="Probst A.J."/>
            <person name="Thomas B.C."/>
            <person name="Singh A."/>
            <person name="Wilkins M.J."/>
            <person name="Karaoz U."/>
            <person name="Brodie E.L."/>
            <person name="Williams K.H."/>
            <person name="Hubbard S.S."/>
            <person name="Banfield J.F."/>
        </authorList>
    </citation>
    <scope>NUCLEOTIDE SEQUENCE [LARGE SCALE GENOMIC DNA]</scope>
</reference>
<name>A0A1F5S4M3_9BACT</name>
<dbReference type="AlphaFoldDB" id="A0A1F5S4M3"/>
<dbReference type="Proteomes" id="UP000177407">
    <property type="component" value="Unassembled WGS sequence"/>
</dbReference>
<proteinExistence type="predicted"/>
<evidence type="ECO:0000313" key="2">
    <source>
        <dbReference type="Proteomes" id="UP000177407"/>
    </source>
</evidence>
<sequence length="287" mass="31588">MILYTINPDLVRFAAIKIKVVENMPIPEGNFSIGSENPRDPENRGEYEVIARRIAEEYSINGCLFATQIGMESGWDPSAHSDCCYGLGQVHWNNARNILSRNRGEITQRHSQGCPTCPQGNATEENIGQWLMNDSEGNLIIAAILKREALRSAANPVAATAIYGMGPAAYNSYVRGAPCTPTRFSEEELLERMQSEANIDTIISQSCIPLPTWPMTDTRNSTRSCPGSNRCCRSNSGTCEQPAYSPQGRIGVCQGGSRNNQRCIAVAGGVDYSRNYLRIAQRCAREE</sequence>
<evidence type="ECO:0008006" key="3">
    <source>
        <dbReference type="Google" id="ProtNLM"/>
    </source>
</evidence>
<dbReference type="SUPFAM" id="SSF53955">
    <property type="entry name" value="Lysozyme-like"/>
    <property type="match status" value="1"/>
</dbReference>
<dbReference type="InterPro" id="IPR023346">
    <property type="entry name" value="Lysozyme-like_dom_sf"/>
</dbReference>
<gene>
    <name evidence="1" type="ORF">A2257_01055</name>
</gene>
<accession>A0A1F5S4M3</accession>
<protein>
    <recommendedName>
        <fullName evidence="3">Transglycosylase SLT domain-containing protein</fullName>
    </recommendedName>
</protein>
<comment type="caution">
    <text evidence="1">The sequence shown here is derived from an EMBL/GenBank/DDBJ whole genome shotgun (WGS) entry which is preliminary data.</text>
</comment>
<organism evidence="1 2">
    <name type="scientific">Candidatus Falkowbacteria bacterium RIFOXYA2_FULL_38_12</name>
    <dbReference type="NCBI Taxonomy" id="1797993"/>
    <lineage>
        <taxon>Bacteria</taxon>
        <taxon>Candidatus Falkowiibacteriota</taxon>
    </lineage>
</organism>